<dbReference type="PANTHER" id="PTHR20855:SF52">
    <property type="entry name" value="ADIPONECTIN RECEPTOR PROTEIN"/>
    <property type="match status" value="1"/>
</dbReference>
<keyword evidence="6" id="KW-0479">Metal-binding</keyword>
<comment type="caution">
    <text evidence="8">The sequence shown here is derived from an EMBL/GenBank/DDBJ whole genome shotgun (WGS) entry which is preliminary data.</text>
</comment>
<feature type="transmembrane region" description="Helical" evidence="7">
    <location>
        <begin position="282"/>
        <end position="302"/>
    </location>
</feature>
<sequence>MIRHAERGLACVRPWAGCGAVGHEESVSTRRQSGRVARVEQLVGVFVGLLSWLVAQLVPFQSRSCGMRCAQEQRRQERRGEEACVRLDEGAEACAGSSTGSASQLASCASACPDVASGVGKAHEESAANRIIHTVESTAEQLYQSVEASAGQFRHSVEASAGQFRHSVEASAGQLRHSVETSVGHIRTTAAASADQVIHKVEEWAHLFADHKMPEWAQRPFITHGYRPIGQPIREIVMSAFQVHNETGNFWTHFVPGVIFLFAALPYVLFGCLSDEPVQDRIFMIVYVLAAASCHTASSVYHLFSCRNEHTFVALCRTDYKAIVSLICASQFPALSVVLLRRHNAWGIGAITGLAALWILGIPLMNIFEREKMDAQKNLLMVVMASFGSIMICLATFTFRAVELSRAEILFLTSRTLVMYSAYGLGFAVFGLRLPERWVPGKVNLVGHSHQVWHLCVTVGSSYWLYALLQFYDMGSRLAGSAATITI</sequence>
<dbReference type="Gene3D" id="1.20.120.20">
    <property type="entry name" value="Apolipoprotein"/>
    <property type="match status" value="1"/>
</dbReference>
<evidence type="ECO:0000256" key="1">
    <source>
        <dbReference type="ARBA" id="ARBA00004141"/>
    </source>
</evidence>
<feature type="transmembrane region" description="Helical" evidence="7">
    <location>
        <begin position="250"/>
        <end position="270"/>
    </location>
</feature>
<gene>
    <name evidence="8" type="ORF">FVE85_3094</name>
</gene>
<evidence type="ECO:0000313" key="8">
    <source>
        <dbReference type="EMBL" id="KAA8494853.1"/>
    </source>
</evidence>
<evidence type="ECO:0000256" key="5">
    <source>
        <dbReference type="ARBA" id="ARBA00023136"/>
    </source>
</evidence>
<keyword evidence="8" id="KW-0675">Receptor</keyword>
<dbReference type="Proteomes" id="UP000324585">
    <property type="component" value="Unassembled WGS sequence"/>
</dbReference>
<keyword evidence="5 7" id="KW-0472">Membrane</keyword>
<keyword evidence="9" id="KW-1185">Reference proteome</keyword>
<dbReference type="InterPro" id="IPR004254">
    <property type="entry name" value="AdipoR/HlyIII-related"/>
</dbReference>
<feature type="binding site" evidence="6">
    <location>
        <position position="454"/>
    </location>
    <ligand>
        <name>Zn(2+)</name>
        <dbReference type="ChEBI" id="CHEBI:29105"/>
    </ligand>
</feature>
<proteinExistence type="inferred from homology"/>
<feature type="binding site" evidence="6">
    <location>
        <position position="302"/>
    </location>
    <ligand>
        <name>Zn(2+)</name>
        <dbReference type="ChEBI" id="CHEBI:29105"/>
    </ligand>
</feature>
<evidence type="ECO:0000313" key="9">
    <source>
        <dbReference type="Proteomes" id="UP000324585"/>
    </source>
</evidence>
<keyword evidence="6" id="KW-0862">Zinc</keyword>
<name>A0A5J4YVU3_PORPP</name>
<organism evidence="8 9">
    <name type="scientific">Porphyridium purpureum</name>
    <name type="common">Red alga</name>
    <name type="synonym">Porphyridium cruentum</name>
    <dbReference type="NCBI Taxonomy" id="35688"/>
    <lineage>
        <taxon>Eukaryota</taxon>
        <taxon>Rhodophyta</taxon>
        <taxon>Bangiophyceae</taxon>
        <taxon>Porphyridiales</taxon>
        <taxon>Porphyridiaceae</taxon>
        <taxon>Porphyridium</taxon>
    </lineage>
</organism>
<evidence type="ECO:0000256" key="2">
    <source>
        <dbReference type="ARBA" id="ARBA00007018"/>
    </source>
</evidence>
<dbReference type="OrthoDB" id="529367at2759"/>
<feature type="transmembrane region" description="Helical" evidence="7">
    <location>
        <begin position="409"/>
        <end position="432"/>
    </location>
</feature>
<keyword evidence="4 7" id="KW-1133">Transmembrane helix</keyword>
<evidence type="ECO:0000256" key="6">
    <source>
        <dbReference type="PIRSR" id="PIRSR604254-1"/>
    </source>
</evidence>
<reference evidence="9" key="1">
    <citation type="journal article" date="2019" name="Nat. Commun.">
        <title>Expansion of phycobilisome linker gene families in mesophilic red algae.</title>
        <authorList>
            <person name="Lee J."/>
            <person name="Kim D."/>
            <person name="Bhattacharya D."/>
            <person name="Yoon H.S."/>
        </authorList>
    </citation>
    <scope>NUCLEOTIDE SEQUENCE [LARGE SCALE GENOMIC DNA]</scope>
    <source>
        <strain evidence="9">CCMP 1328</strain>
    </source>
</reference>
<feature type="transmembrane region" description="Helical" evidence="7">
    <location>
        <begin position="380"/>
        <end position="402"/>
    </location>
</feature>
<comment type="subcellular location">
    <subcellularLocation>
        <location evidence="1">Membrane</location>
        <topology evidence="1">Multi-pass membrane protein</topology>
    </subcellularLocation>
</comment>
<feature type="transmembrane region" description="Helical" evidence="7">
    <location>
        <begin position="322"/>
        <end position="340"/>
    </location>
</feature>
<dbReference type="GO" id="GO:0038023">
    <property type="term" value="F:signaling receptor activity"/>
    <property type="evidence" value="ECO:0007669"/>
    <property type="project" value="TreeGrafter"/>
</dbReference>
<keyword evidence="3 7" id="KW-0812">Transmembrane</keyword>
<protein>
    <submittedName>
        <fullName evidence="8">Adiponectin receptor protein</fullName>
    </submittedName>
</protein>
<dbReference type="GO" id="GO:0016020">
    <property type="term" value="C:membrane"/>
    <property type="evidence" value="ECO:0007669"/>
    <property type="project" value="UniProtKB-SubCell"/>
</dbReference>
<feature type="transmembrane region" description="Helical" evidence="7">
    <location>
        <begin position="347"/>
        <end position="368"/>
    </location>
</feature>
<dbReference type="AlphaFoldDB" id="A0A5J4YVU3"/>
<dbReference type="EMBL" id="VRMN01000004">
    <property type="protein sequence ID" value="KAA8494853.1"/>
    <property type="molecule type" value="Genomic_DNA"/>
</dbReference>
<evidence type="ECO:0000256" key="4">
    <source>
        <dbReference type="ARBA" id="ARBA00022989"/>
    </source>
</evidence>
<evidence type="ECO:0000256" key="3">
    <source>
        <dbReference type="ARBA" id="ARBA00022692"/>
    </source>
</evidence>
<evidence type="ECO:0000256" key="7">
    <source>
        <dbReference type="SAM" id="Phobius"/>
    </source>
</evidence>
<comment type="similarity">
    <text evidence="2">Belongs to the ADIPOR family.</text>
</comment>
<dbReference type="GO" id="GO:0046872">
    <property type="term" value="F:metal ion binding"/>
    <property type="evidence" value="ECO:0007669"/>
    <property type="project" value="UniProtKB-KW"/>
</dbReference>
<accession>A0A5J4YVU3</accession>
<feature type="binding site" evidence="6">
    <location>
        <position position="450"/>
    </location>
    <ligand>
        <name>Zn(2+)</name>
        <dbReference type="ChEBI" id="CHEBI:29105"/>
    </ligand>
</feature>
<dbReference type="PANTHER" id="PTHR20855">
    <property type="entry name" value="ADIPOR/PROGESTIN RECEPTOR-RELATED"/>
    <property type="match status" value="1"/>
</dbReference>
<dbReference type="Pfam" id="PF03006">
    <property type="entry name" value="HlyIII"/>
    <property type="match status" value="1"/>
</dbReference>